<organism evidence="1 2">
    <name type="scientific">Lupinus albus</name>
    <name type="common">White lupine</name>
    <name type="synonym">Lupinus termis</name>
    <dbReference type="NCBI Taxonomy" id="3870"/>
    <lineage>
        <taxon>Eukaryota</taxon>
        <taxon>Viridiplantae</taxon>
        <taxon>Streptophyta</taxon>
        <taxon>Embryophyta</taxon>
        <taxon>Tracheophyta</taxon>
        <taxon>Spermatophyta</taxon>
        <taxon>Magnoliopsida</taxon>
        <taxon>eudicotyledons</taxon>
        <taxon>Gunneridae</taxon>
        <taxon>Pentapetalae</taxon>
        <taxon>rosids</taxon>
        <taxon>fabids</taxon>
        <taxon>Fabales</taxon>
        <taxon>Fabaceae</taxon>
        <taxon>Papilionoideae</taxon>
        <taxon>50 kb inversion clade</taxon>
        <taxon>genistoids sensu lato</taxon>
        <taxon>core genistoids</taxon>
        <taxon>Genisteae</taxon>
        <taxon>Lupinus</taxon>
    </lineage>
</organism>
<protein>
    <submittedName>
        <fullName evidence="1">Uncharacterized protein</fullName>
    </submittedName>
</protein>
<comment type="caution">
    <text evidence="1">The sequence shown here is derived from an EMBL/GenBank/DDBJ whole genome shotgun (WGS) entry which is preliminary data.</text>
</comment>
<accession>A0A6A4NCJ1</accession>
<proteinExistence type="predicted"/>
<name>A0A6A4NCJ1_LUPAL</name>
<dbReference type="AlphaFoldDB" id="A0A6A4NCJ1"/>
<dbReference type="EMBL" id="WOCE01000025">
    <property type="protein sequence ID" value="KAE9584999.1"/>
    <property type="molecule type" value="Genomic_DNA"/>
</dbReference>
<evidence type="ECO:0000313" key="1">
    <source>
        <dbReference type="EMBL" id="KAE9584999.1"/>
    </source>
</evidence>
<reference evidence="2" key="1">
    <citation type="journal article" date="2020" name="Nat. Commun.">
        <title>Genome sequence of the cluster root forming white lupin.</title>
        <authorList>
            <person name="Hufnagel B."/>
            <person name="Marques A."/>
            <person name="Soriano A."/>
            <person name="Marques L."/>
            <person name="Divol F."/>
            <person name="Doumas P."/>
            <person name="Sallet E."/>
            <person name="Mancinotti D."/>
            <person name="Carrere S."/>
            <person name="Marande W."/>
            <person name="Arribat S."/>
            <person name="Keller J."/>
            <person name="Huneau C."/>
            <person name="Blein T."/>
            <person name="Aime D."/>
            <person name="Laguerre M."/>
            <person name="Taylor J."/>
            <person name="Schubert V."/>
            <person name="Nelson M."/>
            <person name="Geu-Flores F."/>
            <person name="Crespi M."/>
            <person name="Gallardo-Guerrero K."/>
            <person name="Delaux P.-M."/>
            <person name="Salse J."/>
            <person name="Berges H."/>
            <person name="Guyot R."/>
            <person name="Gouzy J."/>
            <person name="Peret B."/>
        </authorList>
    </citation>
    <scope>NUCLEOTIDE SEQUENCE [LARGE SCALE GENOMIC DNA]</scope>
    <source>
        <strain evidence="2">cv. Amiga</strain>
    </source>
</reference>
<gene>
    <name evidence="1" type="ORF">Lalb_Chr25g0284361</name>
</gene>
<dbReference type="Proteomes" id="UP000447434">
    <property type="component" value="Chromosome 25"/>
</dbReference>
<sequence length="60" mass="6909">MALSSVTSNPHLKLLSSKFLSRSSHLLSIHLQRRYSTPILTRKALTFILCDFLYTHLFFG</sequence>
<keyword evidence="2" id="KW-1185">Reference proteome</keyword>
<evidence type="ECO:0000313" key="2">
    <source>
        <dbReference type="Proteomes" id="UP000447434"/>
    </source>
</evidence>